<comment type="subunit">
    <text evidence="4 8">Heteromultimer composed of HisG and HisZ subunits.</text>
</comment>
<dbReference type="PANTHER" id="PTHR43707:SF1">
    <property type="entry name" value="HISTIDINE--TRNA LIGASE, MITOCHONDRIAL-RELATED"/>
    <property type="match status" value="1"/>
</dbReference>
<evidence type="ECO:0000313" key="10">
    <source>
        <dbReference type="EMBL" id="MEA5390629.1"/>
    </source>
</evidence>
<dbReference type="GO" id="GO:0016757">
    <property type="term" value="F:glycosyltransferase activity"/>
    <property type="evidence" value="ECO:0007669"/>
    <property type="project" value="UniProtKB-KW"/>
</dbReference>
<evidence type="ECO:0000256" key="5">
    <source>
        <dbReference type="ARBA" id="ARBA00020397"/>
    </source>
</evidence>
<keyword evidence="11" id="KW-1185">Reference proteome</keyword>
<dbReference type="InterPro" id="IPR006195">
    <property type="entry name" value="aa-tRNA-synth_II"/>
</dbReference>
<dbReference type="NCBIfam" id="NF008939">
    <property type="entry name" value="PRK12292.2-1"/>
    <property type="match status" value="1"/>
</dbReference>
<name>A0ABU5RS58_9CYAN</name>
<reference evidence="10 11" key="1">
    <citation type="submission" date="2023-12" db="EMBL/GenBank/DDBJ databases">
        <title>Baltic Sea Cyanobacteria.</title>
        <authorList>
            <person name="Delbaje E."/>
            <person name="Fewer D.P."/>
            <person name="Shishido T.K."/>
        </authorList>
    </citation>
    <scope>NUCLEOTIDE SEQUENCE [LARGE SCALE GENOMIC DNA]</scope>
    <source>
        <strain evidence="10 11">UHCC 0139</strain>
    </source>
</reference>
<dbReference type="InterPro" id="IPR004517">
    <property type="entry name" value="HisZ"/>
</dbReference>
<evidence type="ECO:0000256" key="1">
    <source>
        <dbReference type="ARBA" id="ARBA00004496"/>
    </source>
</evidence>
<evidence type="ECO:0000256" key="2">
    <source>
        <dbReference type="ARBA" id="ARBA00004667"/>
    </source>
</evidence>
<keyword evidence="6 8" id="KW-0963">Cytoplasm</keyword>
<keyword evidence="8" id="KW-0028">Amino-acid biosynthesis</keyword>
<dbReference type="PIRSF" id="PIRSF001549">
    <property type="entry name" value="His-tRNA_synth"/>
    <property type="match status" value="1"/>
</dbReference>
<comment type="pathway">
    <text evidence="2 8">Amino-acid biosynthesis; L-histidine biosynthesis; L-histidine from 5-phospho-alpha-D-ribose 1-diphosphate: step 1/9.</text>
</comment>
<dbReference type="PROSITE" id="PS50862">
    <property type="entry name" value="AA_TRNA_LIGASE_II"/>
    <property type="match status" value="1"/>
</dbReference>
<dbReference type="RefSeq" id="WP_323304712.1">
    <property type="nucleotide sequence ID" value="NZ_JAYGHX010000002.1"/>
</dbReference>
<evidence type="ECO:0000256" key="3">
    <source>
        <dbReference type="ARBA" id="ARBA00005539"/>
    </source>
</evidence>
<evidence type="ECO:0000256" key="7">
    <source>
        <dbReference type="ARBA" id="ARBA00025246"/>
    </source>
</evidence>
<evidence type="ECO:0000256" key="6">
    <source>
        <dbReference type="ARBA" id="ARBA00022490"/>
    </source>
</evidence>
<dbReference type="SUPFAM" id="SSF55681">
    <property type="entry name" value="Class II aaRS and biotin synthetases"/>
    <property type="match status" value="1"/>
</dbReference>
<keyword evidence="10" id="KW-0808">Transferase</keyword>
<evidence type="ECO:0000256" key="4">
    <source>
        <dbReference type="ARBA" id="ARBA00011496"/>
    </source>
</evidence>
<comment type="similarity">
    <text evidence="3 8">Belongs to the class-II aminoacyl-tRNA synthetase family. HisZ subfamily.</text>
</comment>
<organism evidence="10 11">
    <name type="scientific">Cyanobium gracile UHCC 0139</name>
    <dbReference type="NCBI Taxonomy" id="3110308"/>
    <lineage>
        <taxon>Bacteria</taxon>
        <taxon>Bacillati</taxon>
        <taxon>Cyanobacteriota</taxon>
        <taxon>Cyanophyceae</taxon>
        <taxon>Synechococcales</taxon>
        <taxon>Prochlorococcaceae</taxon>
        <taxon>Cyanobium</taxon>
    </lineage>
</organism>
<protein>
    <recommendedName>
        <fullName evidence="5 8">ATP phosphoribosyltransferase regulatory subunit</fullName>
    </recommendedName>
</protein>
<evidence type="ECO:0000313" key="11">
    <source>
        <dbReference type="Proteomes" id="UP001304461"/>
    </source>
</evidence>
<comment type="caution">
    <text evidence="10">The sequence shown here is derived from an EMBL/GenBank/DDBJ whole genome shotgun (WGS) entry which is preliminary data.</text>
</comment>
<dbReference type="InterPro" id="IPR045864">
    <property type="entry name" value="aa-tRNA-synth_II/BPL/LPL"/>
</dbReference>
<keyword evidence="8" id="KW-0368">Histidine biosynthesis</keyword>
<feature type="domain" description="Aminoacyl-transfer RNA synthetases class-II family profile" evidence="9">
    <location>
        <begin position="32"/>
        <end position="356"/>
    </location>
</feature>
<dbReference type="Pfam" id="PF13393">
    <property type="entry name" value="tRNA-synt_His"/>
    <property type="match status" value="1"/>
</dbReference>
<dbReference type="InterPro" id="IPR004516">
    <property type="entry name" value="HisRS/HisZ"/>
</dbReference>
<dbReference type="Gene3D" id="3.30.930.10">
    <property type="entry name" value="Bira Bifunctional Protein, Domain 2"/>
    <property type="match status" value="1"/>
</dbReference>
<proteinExistence type="inferred from homology"/>
<dbReference type="PANTHER" id="PTHR43707">
    <property type="entry name" value="HISTIDYL-TRNA SYNTHETASE"/>
    <property type="match status" value="1"/>
</dbReference>
<keyword evidence="10" id="KW-0328">Glycosyltransferase</keyword>
<dbReference type="Proteomes" id="UP001304461">
    <property type="component" value="Unassembled WGS sequence"/>
</dbReference>
<comment type="subcellular location">
    <subcellularLocation>
        <location evidence="1 8">Cytoplasm</location>
    </subcellularLocation>
</comment>
<accession>A0ABU5RS58</accession>
<dbReference type="InterPro" id="IPR041715">
    <property type="entry name" value="HisRS-like_core"/>
</dbReference>
<dbReference type="HAMAP" id="MF_00125">
    <property type="entry name" value="HisZ"/>
    <property type="match status" value="1"/>
</dbReference>
<comment type="miscellaneous">
    <text evidence="8">This function is generally fulfilled by the C-terminal part of HisG, which is missing in some bacteria such as this one.</text>
</comment>
<comment type="function">
    <text evidence="7 8">Required for the first step of histidine biosynthesis. May allow the feedback regulation of ATP phosphoribosyltransferase activity by histidine.</text>
</comment>
<gene>
    <name evidence="8" type="primary">hisZ</name>
    <name evidence="10" type="ORF">VB738_05060</name>
</gene>
<dbReference type="EMBL" id="JAYGHX010000002">
    <property type="protein sequence ID" value="MEA5390629.1"/>
    <property type="molecule type" value="Genomic_DNA"/>
</dbReference>
<evidence type="ECO:0000256" key="8">
    <source>
        <dbReference type="HAMAP-Rule" id="MF_00125"/>
    </source>
</evidence>
<evidence type="ECO:0000259" key="9">
    <source>
        <dbReference type="PROSITE" id="PS50862"/>
    </source>
</evidence>
<sequence>MALQPAAGARDLNPGQVDSNRRLCDLLATVYRLWGYQEVAPPTIERLDTLKAGGAIAERELVRLAADEPLGLRPELTAPIARAASTRMLGRPRPLRLWASGTTFRSFIGDGGGQRISEQLQSGVELLGEPSAAADTELLHLLLAAVATLELSAEHRPTLLVGHHGLLSALLSQVPAEQRSAARHALTDFDPLALAALSLSDSQRQRLMALIGLRGEPVRVLYQLEQWLGPVPLLESLAATLASVQEPAGALGVRVQLDPTYQPHFDLYDGLVFKLVCQGSDAPVAIASGGRYDGLVGRFCRDAAQAAGTGFGFDVEAIRDLLESASTTPAAVEVPGPWLVASATAAGLGAALRRMAELHGGGEAAELCTRPCADQAAAAQLAAERGCRGAVWLAA</sequence>